<evidence type="ECO:0000256" key="1">
    <source>
        <dbReference type="SAM" id="Phobius"/>
    </source>
</evidence>
<keyword evidence="1" id="KW-1133">Transmembrane helix</keyword>
<feature type="transmembrane region" description="Helical" evidence="1">
    <location>
        <begin position="7"/>
        <end position="29"/>
    </location>
</feature>
<dbReference type="Proteomes" id="UP000761574">
    <property type="component" value="Unassembled WGS sequence"/>
</dbReference>
<evidence type="ECO:0000313" key="3">
    <source>
        <dbReference type="Proteomes" id="UP000761574"/>
    </source>
</evidence>
<keyword evidence="3" id="KW-1185">Reference proteome</keyword>
<proteinExistence type="predicted"/>
<evidence type="ECO:0000313" key="2">
    <source>
        <dbReference type="EMBL" id="GIU47073.1"/>
    </source>
</evidence>
<accession>A0ABQ4PHP1</accession>
<organism evidence="2 3">
    <name type="scientific">Shewanella algidipiscicola</name>
    <dbReference type="NCBI Taxonomy" id="614070"/>
    <lineage>
        <taxon>Bacteria</taxon>
        <taxon>Pseudomonadati</taxon>
        <taxon>Pseudomonadota</taxon>
        <taxon>Gammaproteobacteria</taxon>
        <taxon>Alteromonadales</taxon>
        <taxon>Shewanellaceae</taxon>
        <taxon>Shewanella</taxon>
    </lineage>
</organism>
<keyword evidence="1" id="KW-0812">Transmembrane</keyword>
<feature type="transmembrane region" description="Helical" evidence="1">
    <location>
        <begin position="62"/>
        <end position="82"/>
    </location>
</feature>
<gene>
    <name evidence="2" type="ORF">TUM4630_19700</name>
</gene>
<reference evidence="2 3" key="1">
    <citation type="submission" date="2021-05" db="EMBL/GenBank/DDBJ databases">
        <title>Molecular characterization for Shewanella algae harboring chromosomal blaOXA-55-like strains isolated from clinical and environment sample.</title>
        <authorList>
            <person name="Ohama Y."/>
            <person name="Aoki K."/>
            <person name="Harada S."/>
            <person name="Moriya K."/>
            <person name="Ishii Y."/>
            <person name="Tateda K."/>
        </authorList>
    </citation>
    <scope>NUCLEOTIDE SEQUENCE [LARGE SCALE GENOMIC DNA]</scope>
    <source>
        <strain evidence="2 3">LMG 23746</strain>
    </source>
</reference>
<feature type="transmembrane region" description="Helical" evidence="1">
    <location>
        <begin position="89"/>
        <end position="109"/>
    </location>
</feature>
<dbReference type="RefSeq" id="WP_110457921.1">
    <property type="nucleotide sequence ID" value="NZ_BPFB01000020.1"/>
</dbReference>
<keyword evidence="1" id="KW-0472">Membrane</keyword>
<sequence>MTKIKVFQILLGSLSILGWSLAVYALLLFDAARPDRAVGYFISKGASVRLSWDPEITLRLEYVIWICAAISLFNLGFNFYVANRSRMGYWFNIPLLLLTSTAAGLYLSFMI</sequence>
<dbReference type="EMBL" id="BPFB01000020">
    <property type="protein sequence ID" value="GIU47073.1"/>
    <property type="molecule type" value="Genomic_DNA"/>
</dbReference>
<name>A0ABQ4PHP1_9GAMM</name>
<protein>
    <submittedName>
        <fullName evidence="2">Uncharacterized protein</fullName>
    </submittedName>
</protein>
<comment type="caution">
    <text evidence="2">The sequence shown here is derived from an EMBL/GenBank/DDBJ whole genome shotgun (WGS) entry which is preliminary data.</text>
</comment>